<dbReference type="AlphaFoldDB" id="A0A1E5L7V3"/>
<protein>
    <submittedName>
        <fullName evidence="1">Uncharacterized protein</fullName>
    </submittedName>
</protein>
<sequence>MDIIQEIQNKYDGTVGSIRVIRQRLRRNGLTLQQWKQLKDYALGNYSGNTRNTKAEKQLSKYLAYAAKQKRLSADDIGRIMEIVRSENKLVRQG</sequence>
<evidence type="ECO:0000313" key="2">
    <source>
        <dbReference type="Proteomes" id="UP000095255"/>
    </source>
</evidence>
<accession>A0A1E5L7V3</accession>
<reference evidence="1 2" key="1">
    <citation type="submission" date="2016-09" db="EMBL/GenBank/DDBJ databases">
        <title>Desulfuribacillus arsenicus sp. nov., an obligately anaerobic, dissimilatory arsenic- and antimonate-reducing bacterium isolated from anoxic sediments.</title>
        <authorList>
            <person name="Abin C.A."/>
            <person name="Hollibaugh J.T."/>
        </authorList>
    </citation>
    <scope>NUCLEOTIDE SEQUENCE [LARGE SCALE GENOMIC DNA]</scope>
    <source>
        <strain evidence="1 2">MLFW-2</strain>
    </source>
</reference>
<dbReference type="Proteomes" id="UP000095255">
    <property type="component" value="Unassembled WGS sequence"/>
</dbReference>
<name>A0A1E5L7V3_9FIRM</name>
<keyword evidence="2" id="KW-1185">Reference proteome</keyword>
<evidence type="ECO:0000313" key="1">
    <source>
        <dbReference type="EMBL" id="OEH86230.1"/>
    </source>
</evidence>
<dbReference type="RefSeq" id="WP_069701458.1">
    <property type="nucleotide sequence ID" value="NZ_MJAT01000006.1"/>
</dbReference>
<comment type="caution">
    <text evidence="1">The sequence shown here is derived from an EMBL/GenBank/DDBJ whole genome shotgun (WGS) entry which is preliminary data.</text>
</comment>
<proteinExistence type="predicted"/>
<dbReference type="EMBL" id="MJAT01000006">
    <property type="protein sequence ID" value="OEH86230.1"/>
    <property type="molecule type" value="Genomic_DNA"/>
</dbReference>
<gene>
    <name evidence="1" type="ORF">BHU72_11890</name>
</gene>
<dbReference type="STRING" id="1390249.BHU72_11890"/>
<organism evidence="1 2">
    <name type="scientific">Desulfuribacillus stibiiarsenatis</name>
    <dbReference type="NCBI Taxonomy" id="1390249"/>
    <lineage>
        <taxon>Bacteria</taxon>
        <taxon>Bacillati</taxon>
        <taxon>Bacillota</taxon>
        <taxon>Desulfuribacillia</taxon>
        <taxon>Desulfuribacillales</taxon>
        <taxon>Desulfuribacillaceae</taxon>
        <taxon>Desulfuribacillus</taxon>
    </lineage>
</organism>